<evidence type="ECO:0000256" key="10">
    <source>
        <dbReference type="RuleBase" id="RU000454"/>
    </source>
</evidence>
<evidence type="ECO:0000259" key="12">
    <source>
        <dbReference type="PROSITE" id="PS51767"/>
    </source>
</evidence>
<evidence type="ECO:0000256" key="4">
    <source>
        <dbReference type="ARBA" id="ARBA00022670"/>
    </source>
</evidence>
<keyword evidence="4 10" id="KW-0645">Protease</keyword>
<dbReference type="InterPro" id="IPR032799">
    <property type="entry name" value="TAXi_C"/>
</dbReference>
<keyword evidence="7 10" id="KW-0378">Hydrolase</keyword>
<keyword evidence="8" id="KW-0325">Glycoprotein</keyword>
<comment type="similarity">
    <text evidence="2 10">Belongs to the peptidase A1 family.</text>
</comment>
<feature type="active site" evidence="9">
    <location>
        <position position="327"/>
    </location>
</feature>
<evidence type="ECO:0000256" key="3">
    <source>
        <dbReference type="ARBA" id="ARBA00022525"/>
    </source>
</evidence>
<organism evidence="13 14">
    <name type="scientific">Medicago truncatula</name>
    <name type="common">Barrel medic</name>
    <name type="synonym">Medicago tribuloides</name>
    <dbReference type="NCBI Taxonomy" id="3880"/>
    <lineage>
        <taxon>Eukaryota</taxon>
        <taxon>Viridiplantae</taxon>
        <taxon>Streptophyta</taxon>
        <taxon>Embryophyta</taxon>
        <taxon>Tracheophyta</taxon>
        <taxon>Spermatophyta</taxon>
        <taxon>Magnoliopsida</taxon>
        <taxon>eudicotyledons</taxon>
        <taxon>Gunneridae</taxon>
        <taxon>Pentapetalae</taxon>
        <taxon>rosids</taxon>
        <taxon>fabids</taxon>
        <taxon>Fabales</taxon>
        <taxon>Fabaceae</taxon>
        <taxon>Papilionoideae</taxon>
        <taxon>50 kb inversion clade</taxon>
        <taxon>NPAAA clade</taxon>
        <taxon>Hologalegina</taxon>
        <taxon>IRL clade</taxon>
        <taxon>Trifolieae</taxon>
        <taxon>Medicago</taxon>
    </lineage>
</organism>
<accession>A0A396JDT6</accession>
<comment type="subcellular location">
    <subcellularLocation>
        <location evidence="1">Secreted</location>
    </subcellularLocation>
</comment>
<feature type="domain" description="Peptidase A1" evidence="12">
    <location>
        <begin position="109"/>
        <end position="438"/>
    </location>
</feature>
<dbReference type="AlphaFoldDB" id="A0A396JDT6"/>
<evidence type="ECO:0000256" key="7">
    <source>
        <dbReference type="ARBA" id="ARBA00022801"/>
    </source>
</evidence>
<gene>
    <name evidence="13" type="ORF">MtrunA17_Chr2g0310821</name>
</gene>
<dbReference type="EMBL" id="PSQE01000002">
    <property type="protein sequence ID" value="RHN74473.1"/>
    <property type="molecule type" value="Genomic_DNA"/>
</dbReference>
<sequence>MTTTHSFHFSPIFILLPNMHSFIFLFSALCSLYSPSFVESTKNPSGFEVELIHHDSPLSPFYNSSLTSSELITNAALRSISRSKRLSLFQNNELNESPESIIIPNGGDYLMKIYIGTPPVERLAVADTGSDLIWVQCSPCQNCFPQDTPYYDPNKSSTFMGLSCDSQSCSLLPHRCGESNKCEYFYTYGDKSYTIGDLGTDSINFGEKDVTFPKSIFGCGHQNDVTFKRSRKATGLVGLGAGPLSLVSQLGDSIGHKFSYCLVPPSLNSISKMKFGDEAIIKDNGVVSTPLIIKSSNPSYYFLNLEGITIGQKTVETGRTDGNIIIDSGTTLTYLEQNFYNDLVASLKGVIGVEEVKDPPSPYTFCFTFGDITKFPNFVFHFTRADVTLKPQNLVVELGNHSYCLFVVPNKGISIFGNRAQFNFLVGYDLKGKTVSFSPTDCSKT</sequence>
<evidence type="ECO:0000256" key="8">
    <source>
        <dbReference type="ARBA" id="ARBA00023180"/>
    </source>
</evidence>
<keyword evidence="3" id="KW-0964">Secreted</keyword>
<dbReference type="InterPro" id="IPR001461">
    <property type="entry name" value="Aspartic_peptidase_A1"/>
</dbReference>
<dbReference type="InterPro" id="IPR051708">
    <property type="entry name" value="Plant_Aspart_Prot_A1"/>
</dbReference>
<keyword evidence="11" id="KW-0812">Transmembrane</keyword>
<dbReference type="FunFam" id="2.40.70.10:FF:000050">
    <property type="entry name" value="Aspartic proteinase CDR1"/>
    <property type="match status" value="1"/>
</dbReference>
<evidence type="ECO:0000256" key="1">
    <source>
        <dbReference type="ARBA" id="ARBA00004613"/>
    </source>
</evidence>
<feature type="active site" evidence="9">
    <location>
        <position position="127"/>
    </location>
</feature>
<dbReference type="PROSITE" id="PS00141">
    <property type="entry name" value="ASP_PROTEASE"/>
    <property type="match status" value="1"/>
</dbReference>
<dbReference type="PRINTS" id="PR00792">
    <property type="entry name" value="PEPSIN"/>
</dbReference>
<dbReference type="InterPro" id="IPR021109">
    <property type="entry name" value="Peptidase_aspartic_dom_sf"/>
</dbReference>
<name>A0A396JDT6_MEDTR</name>
<dbReference type="PANTHER" id="PTHR47967">
    <property type="entry name" value="OS07G0603500 PROTEIN-RELATED"/>
    <property type="match status" value="1"/>
</dbReference>
<dbReference type="InterPro" id="IPR032861">
    <property type="entry name" value="TAXi_N"/>
</dbReference>
<keyword evidence="11" id="KW-1133">Transmembrane helix</keyword>
<dbReference type="CDD" id="cd05476">
    <property type="entry name" value="pepsin_A_like_plant"/>
    <property type="match status" value="1"/>
</dbReference>
<dbReference type="FunFam" id="2.40.70.10:FF:000016">
    <property type="entry name" value="Probable aspartic protease At2g35615"/>
    <property type="match status" value="1"/>
</dbReference>
<evidence type="ECO:0000313" key="13">
    <source>
        <dbReference type="EMBL" id="RHN74473.1"/>
    </source>
</evidence>
<dbReference type="InterPro" id="IPR034161">
    <property type="entry name" value="Pepsin-like_plant"/>
</dbReference>
<feature type="transmembrane region" description="Helical" evidence="11">
    <location>
        <begin position="12"/>
        <end position="34"/>
    </location>
</feature>
<dbReference type="InterPro" id="IPR033121">
    <property type="entry name" value="PEPTIDASE_A1"/>
</dbReference>
<evidence type="ECO:0000256" key="11">
    <source>
        <dbReference type="SAM" id="Phobius"/>
    </source>
</evidence>
<keyword evidence="5" id="KW-0732">Signal</keyword>
<dbReference type="Gene3D" id="2.40.70.10">
    <property type="entry name" value="Acid Proteases"/>
    <property type="match status" value="2"/>
</dbReference>
<keyword evidence="6 10" id="KW-0064">Aspartyl protease</keyword>
<proteinExistence type="inferred from homology"/>
<dbReference type="EC" id="3.4.23.12" evidence="13"/>
<dbReference type="Proteomes" id="UP000265566">
    <property type="component" value="Chromosome 2"/>
</dbReference>
<reference evidence="14" key="1">
    <citation type="journal article" date="2018" name="Nat. Plants">
        <title>Whole-genome landscape of Medicago truncatula symbiotic genes.</title>
        <authorList>
            <person name="Pecrix Y."/>
            <person name="Staton S.E."/>
            <person name="Sallet E."/>
            <person name="Lelandais-Briere C."/>
            <person name="Moreau S."/>
            <person name="Carrere S."/>
            <person name="Blein T."/>
            <person name="Jardinaud M.F."/>
            <person name="Latrasse D."/>
            <person name="Zouine M."/>
            <person name="Zahm M."/>
            <person name="Kreplak J."/>
            <person name="Mayjonade B."/>
            <person name="Satge C."/>
            <person name="Perez M."/>
            <person name="Cauet S."/>
            <person name="Marande W."/>
            <person name="Chantry-Darmon C."/>
            <person name="Lopez-Roques C."/>
            <person name="Bouchez O."/>
            <person name="Berard A."/>
            <person name="Debelle F."/>
            <person name="Munos S."/>
            <person name="Bendahmane A."/>
            <person name="Berges H."/>
            <person name="Niebel A."/>
            <person name="Buitink J."/>
            <person name="Frugier F."/>
            <person name="Benhamed M."/>
            <person name="Crespi M."/>
            <person name="Gouzy J."/>
            <person name="Gamas P."/>
        </authorList>
    </citation>
    <scope>NUCLEOTIDE SEQUENCE [LARGE SCALE GENOMIC DNA]</scope>
    <source>
        <strain evidence="14">cv. Jemalong A17</strain>
    </source>
</reference>
<dbReference type="Pfam" id="PF14541">
    <property type="entry name" value="TAXi_C"/>
    <property type="match status" value="1"/>
</dbReference>
<dbReference type="GO" id="GO:0004190">
    <property type="term" value="F:aspartic-type endopeptidase activity"/>
    <property type="evidence" value="ECO:0007669"/>
    <property type="project" value="UniProtKB-KW"/>
</dbReference>
<dbReference type="GO" id="GO:0006508">
    <property type="term" value="P:proteolysis"/>
    <property type="evidence" value="ECO:0007669"/>
    <property type="project" value="UniProtKB-KW"/>
</dbReference>
<dbReference type="PANTHER" id="PTHR47967:SF128">
    <property type="entry name" value="ASPARTIC PROTEINASE CDR1-LIKE"/>
    <property type="match status" value="1"/>
</dbReference>
<evidence type="ECO:0000256" key="9">
    <source>
        <dbReference type="PIRSR" id="PIRSR601461-1"/>
    </source>
</evidence>
<dbReference type="Pfam" id="PF14543">
    <property type="entry name" value="TAXi_N"/>
    <property type="match status" value="1"/>
</dbReference>
<protein>
    <submittedName>
        <fullName evidence="13">Putative nepenthesin</fullName>
        <ecNumber evidence="13">3.4.23.12</ecNumber>
    </submittedName>
</protein>
<comment type="caution">
    <text evidence="13">The sequence shown here is derived from an EMBL/GenBank/DDBJ whole genome shotgun (WGS) entry which is preliminary data.</text>
</comment>
<dbReference type="PROSITE" id="PS51767">
    <property type="entry name" value="PEPTIDASE_A1"/>
    <property type="match status" value="1"/>
</dbReference>
<keyword evidence="11" id="KW-0472">Membrane</keyword>
<evidence type="ECO:0000256" key="2">
    <source>
        <dbReference type="ARBA" id="ARBA00007447"/>
    </source>
</evidence>
<evidence type="ECO:0000256" key="5">
    <source>
        <dbReference type="ARBA" id="ARBA00022729"/>
    </source>
</evidence>
<dbReference type="GO" id="GO:0005576">
    <property type="term" value="C:extracellular region"/>
    <property type="evidence" value="ECO:0007669"/>
    <property type="project" value="UniProtKB-SubCell"/>
</dbReference>
<evidence type="ECO:0000313" key="14">
    <source>
        <dbReference type="Proteomes" id="UP000265566"/>
    </source>
</evidence>
<dbReference type="SUPFAM" id="SSF50630">
    <property type="entry name" value="Acid proteases"/>
    <property type="match status" value="1"/>
</dbReference>
<dbReference type="Gramene" id="rna10556">
    <property type="protein sequence ID" value="RHN74473.1"/>
    <property type="gene ID" value="gene10556"/>
</dbReference>
<evidence type="ECO:0000256" key="6">
    <source>
        <dbReference type="ARBA" id="ARBA00022750"/>
    </source>
</evidence>
<dbReference type="InterPro" id="IPR001969">
    <property type="entry name" value="Aspartic_peptidase_AS"/>
</dbReference>